<keyword evidence="2" id="KW-1185">Reference proteome</keyword>
<name>A0ACB7S9C3_HYAAI</name>
<protein>
    <submittedName>
        <fullName evidence="1">Uncharacterized protein</fullName>
    </submittedName>
</protein>
<evidence type="ECO:0000313" key="1">
    <source>
        <dbReference type="EMBL" id="KAH6930509.1"/>
    </source>
</evidence>
<gene>
    <name evidence="1" type="ORF">HPB50_014372</name>
</gene>
<organism evidence="1 2">
    <name type="scientific">Hyalomma asiaticum</name>
    <name type="common">Tick</name>
    <dbReference type="NCBI Taxonomy" id="266040"/>
    <lineage>
        <taxon>Eukaryota</taxon>
        <taxon>Metazoa</taxon>
        <taxon>Ecdysozoa</taxon>
        <taxon>Arthropoda</taxon>
        <taxon>Chelicerata</taxon>
        <taxon>Arachnida</taxon>
        <taxon>Acari</taxon>
        <taxon>Parasitiformes</taxon>
        <taxon>Ixodida</taxon>
        <taxon>Ixodoidea</taxon>
        <taxon>Ixodidae</taxon>
        <taxon>Hyalomminae</taxon>
        <taxon>Hyalomma</taxon>
    </lineage>
</organism>
<proteinExistence type="predicted"/>
<accession>A0ACB7S9C3</accession>
<sequence length="59" mass="6640">MFMSLGMRNTSDKVIEDQRIAQEARLTTTRPGTRILKSTGSATIALLDEIFVKQEVKEI</sequence>
<dbReference type="EMBL" id="CM023485">
    <property type="protein sequence ID" value="KAH6930509.1"/>
    <property type="molecule type" value="Genomic_DNA"/>
</dbReference>
<evidence type="ECO:0000313" key="2">
    <source>
        <dbReference type="Proteomes" id="UP000821845"/>
    </source>
</evidence>
<reference evidence="1" key="1">
    <citation type="submission" date="2020-05" db="EMBL/GenBank/DDBJ databases">
        <title>Large-scale comparative analyses of tick genomes elucidate their genetic diversity and vector capacities.</title>
        <authorList>
            <person name="Jia N."/>
            <person name="Wang J."/>
            <person name="Shi W."/>
            <person name="Du L."/>
            <person name="Sun Y."/>
            <person name="Zhan W."/>
            <person name="Jiang J."/>
            <person name="Wang Q."/>
            <person name="Zhang B."/>
            <person name="Ji P."/>
            <person name="Sakyi L.B."/>
            <person name="Cui X."/>
            <person name="Yuan T."/>
            <person name="Jiang B."/>
            <person name="Yang W."/>
            <person name="Lam T.T.-Y."/>
            <person name="Chang Q."/>
            <person name="Ding S."/>
            <person name="Wang X."/>
            <person name="Zhu J."/>
            <person name="Ruan X."/>
            <person name="Zhao L."/>
            <person name="Wei J."/>
            <person name="Que T."/>
            <person name="Du C."/>
            <person name="Cheng J."/>
            <person name="Dai P."/>
            <person name="Han X."/>
            <person name="Huang E."/>
            <person name="Gao Y."/>
            <person name="Liu J."/>
            <person name="Shao H."/>
            <person name="Ye R."/>
            <person name="Li L."/>
            <person name="Wei W."/>
            <person name="Wang X."/>
            <person name="Wang C."/>
            <person name="Yang T."/>
            <person name="Huo Q."/>
            <person name="Li W."/>
            <person name="Guo W."/>
            <person name="Chen H."/>
            <person name="Zhou L."/>
            <person name="Ni X."/>
            <person name="Tian J."/>
            <person name="Zhou Y."/>
            <person name="Sheng Y."/>
            <person name="Liu T."/>
            <person name="Pan Y."/>
            <person name="Xia L."/>
            <person name="Li J."/>
            <person name="Zhao F."/>
            <person name="Cao W."/>
        </authorList>
    </citation>
    <scope>NUCLEOTIDE SEQUENCE</scope>
    <source>
        <strain evidence="1">Hyas-2018</strain>
    </source>
</reference>
<dbReference type="Proteomes" id="UP000821845">
    <property type="component" value="Chromosome 5"/>
</dbReference>
<comment type="caution">
    <text evidence="1">The sequence shown here is derived from an EMBL/GenBank/DDBJ whole genome shotgun (WGS) entry which is preliminary data.</text>
</comment>